<comment type="caution">
    <text evidence="1">The sequence shown here is derived from an EMBL/GenBank/DDBJ whole genome shotgun (WGS) entry which is preliminary data.</text>
</comment>
<name>A0A139IU96_9PEZI</name>
<dbReference type="AlphaFoldDB" id="A0A139IU96"/>
<accession>A0A139IU96</accession>
<gene>
    <name evidence="1" type="ORF">AC579_2936</name>
</gene>
<protein>
    <submittedName>
        <fullName evidence="1">Uncharacterized protein</fullName>
    </submittedName>
</protein>
<reference evidence="1 2" key="1">
    <citation type="submission" date="2015-07" db="EMBL/GenBank/DDBJ databases">
        <title>Comparative genomics of the Sigatoka disease complex on banana suggests a link between parallel evolutionary changes in Pseudocercospora fijiensis and Pseudocercospora eumusae and increased virulence on the banana host.</title>
        <authorList>
            <person name="Chang T.-C."/>
            <person name="Salvucci A."/>
            <person name="Crous P.W."/>
            <person name="Stergiopoulos I."/>
        </authorList>
    </citation>
    <scope>NUCLEOTIDE SEQUENCE [LARGE SCALE GENOMIC DNA]</scope>
    <source>
        <strain evidence="1 2">CBS 116634</strain>
    </source>
</reference>
<organism evidence="1 2">
    <name type="scientific">Pseudocercospora musae</name>
    <dbReference type="NCBI Taxonomy" id="113226"/>
    <lineage>
        <taxon>Eukaryota</taxon>
        <taxon>Fungi</taxon>
        <taxon>Dikarya</taxon>
        <taxon>Ascomycota</taxon>
        <taxon>Pezizomycotina</taxon>
        <taxon>Dothideomycetes</taxon>
        <taxon>Dothideomycetidae</taxon>
        <taxon>Mycosphaerellales</taxon>
        <taxon>Mycosphaerellaceae</taxon>
        <taxon>Pseudocercospora</taxon>
    </lineage>
</organism>
<sequence>MVLQFIAQFFDGSSGKVDGQDRKLSLDHSVLVIFAHNLKRVIGLICMLAKFAPRLAWHFEHLAGESVVLEDFLAVRVKVSLGDLSNTDGLGRGPRSGSQGDNGCFAFIAQMSRDGGSTGGDLG</sequence>
<evidence type="ECO:0000313" key="2">
    <source>
        <dbReference type="Proteomes" id="UP000073492"/>
    </source>
</evidence>
<proteinExistence type="predicted"/>
<dbReference type="EMBL" id="LFZO01000009">
    <property type="protein sequence ID" value="KXT18210.1"/>
    <property type="molecule type" value="Genomic_DNA"/>
</dbReference>
<keyword evidence="2" id="KW-1185">Reference proteome</keyword>
<evidence type="ECO:0000313" key="1">
    <source>
        <dbReference type="EMBL" id="KXT18210.1"/>
    </source>
</evidence>
<dbReference type="Proteomes" id="UP000073492">
    <property type="component" value="Unassembled WGS sequence"/>
</dbReference>